<name>A0A975BFA3_9BACT</name>
<dbReference type="Proteomes" id="UP000663722">
    <property type="component" value="Chromosome"/>
</dbReference>
<evidence type="ECO:0000313" key="2">
    <source>
        <dbReference type="Proteomes" id="UP000663722"/>
    </source>
</evidence>
<dbReference type="KEGG" id="dmm:dnm_002070"/>
<organism evidence="1 2">
    <name type="scientific">Desulfonema magnum</name>
    <dbReference type="NCBI Taxonomy" id="45655"/>
    <lineage>
        <taxon>Bacteria</taxon>
        <taxon>Pseudomonadati</taxon>
        <taxon>Thermodesulfobacteriota</taxon>
        <taxon>Desulfobacteria</taxon>
        <taxon>Desulfobacterales</taxon>
        <taxon>Desulfococcaceae</taxon>
        <taxon>Desulfonema</taxon>
    </lineage>
</organism>
<accession>A0A975BFA3</accession>
<gene>
    <name evidence="1" type="ORF">dnm_002070</name>
</gene>
<dbReference type="AlphaFoldDB" id="A0A975BFA3"/>
<dbReference type="EMBL" id="CP061800">
    <property type="protein sequence ID" value="QTA84213.1"/>
    <property type="molecule type" value="Genomic_DNA"/>
</dbReference>
<keyword evidence="2" id="KW-1185">Reference proteome</keyword>
<protein>
    <submittedName>
        <fullName evidence="1">Uncharacterized protein</fullName>
    </submittedName>
</protein>
<sequence length="39" mass="4623">MRPYGSENAFFHTPPAMNCRAIFMRPYGTENAFFIRPRQ</sequence>
<evidence type="ECO:0000313" key="1">
    <source>
        <dbReference type="EMBL" id="QTA84213.1"/>
    </source>
</evidence>
<reference evidence="1" key="1">
    <citation type="journal article" date="2021" name="Microb. Physiol.">
        <title>Proteogenomic Insights into the Physiology of Marine, Sulfate-Reducing, Filamentous Desulfonema limicola and Desulfonema magnum.</title>
        <authorList>
            <person name="Schnaars V."/>
            <person name="Wohlbrand L."/>
            <person name="Scheve S."/>
            <person name="Hinrichs C."/>
            <person name="Reinhardt R."/>
            <person name="Rabus R."/>
        </authorList>
    </citation>
    <scope>NUCLEOTIDE SEQUENCE</scope>
    <source>
        <strain evidence="1">4be13</strain>
    </source>
</reference>
<proteinExistence type="predicted"/>